<feature type="transmembrane region" description="Helical" evidence="21">
    <location>
        <begin position="400"/>
        <end position="423"/>
    </location>
</feature>
<dbReference type="SUPFAM" id="SSF56112">
    <property type="entry name" value="Protein kinase-like (PK-like)"/>
    <property type="match status" value="1"/>
</dbReference>
<dbReference type="PROSITE" id="PS50011">
    <property type="entry name" value="PROTEIN_KINASE_DOM"/>
    <property type="match status" value="1"/>
</dbReference>
<evidence type="ECO:0000256" key="6">
    <source>
        <dbReference type="ARBA" id="ARBA00022729"/>
    </source>
</evidence>
<dbReference type="PROSITE" id="PS00108">
    <property type="entry name" value="PROTEIN_KINASE_ST"/>
    <property type="match status" value="1"/>
</dbReference>
<evidence type="ECO:0000259" key="22">
    <source>
        <dbReference type="PROSITE" id="PS50011"/>
    </source>
</evidence>
<evidence type="ECO:0000313" key="25">
    <source>
        <dbReference type="Proteomes" id="UP001058974"/>
    </source>
</evidence>
<dbReference type="InterPro" id="IPR001480">
    <property type="entry name" value="Bulb-type_lectin_dom"/>
</dbReference>
<evidence type="ECO:0000256" key="5">
    <source>
        <dbReference type="ARBA" id="ARBA00022692"/>
    </source>
</evidence>
<comment type="catalytic activity">
    <reaction evidence="16 18">
        <text>L-threonyl-[protein] + ATP = O-phospho-L-threonyl-[protein] + ADP + H(+)</text>
        <dbReference type="Rhea" id="RHEA:46608"/>
        <dbReference type="Rhea" id="RHEA-COMP:11060"/>
        <dbReference type="Rhea" id="RHEA-COMP:11605"/>
        <dbReference type="ChEBI" id="CHEBI:15378"/>
        <dbReference type="ChEBI" id="CHEBI:30013"/>
        <dbReference type="ChEBI" id="CHEBI:30616"/>
        <dbReference type="ChEBI" id="CHEBI:61977"/>
        <dbReference type="ChEBI" id="CHEBI:456216"/>
        <dbReference type="EC" id="2.7.11.1"/>
    </reaction>
</comment>
<organism evidence="24 25">
    <name type="scientific">Pisum sativum</name>
    <name type="common">Garden pea</name>
    <name type="synonym">Lathyrus oleraceus</name>
    <dbReference type="NCBI Taxonomy" id="3888"/>
    <lineage>
        <taxon>Eukaryota</taxon>
        <taxon>Viridiplantae</taxon>
        <taxon>Streptophyta</taxon>
        <taxon>Embryophyta</taxon>
        <taxon>Tracheophyta</taxon>
        <taxon>Spermatophyta</taxon>
        <taxon>Magnoliopsida</taxon>
        <taxon>eudicotyledons</taxon>
        <taxon>Gunneridae</taxon>
        <taxon>Pentapetalae</taxon>
        <taxon>rosids</taxon>
        <taxon>fabids</taxon>
        <taxon>Fabales</taxon>
        <taxon>Fabaceae</taxon>
        <taxon>Papilionoideae</taxon>
        <taxon>50 kb inversion clade</taxon>
        <taxon>NPAAA clade</taxon>
        <taxon>Hologalegina</taxon>
        <taxon>IRL clade</taxon>
        <taxon>Fabeae</taxon>
        <taxon>Lathyrus</taxon>
    </lineage>
</organism>
<gene>
    <name evidence="24" type="ORF">KIW84_057264</name>
</gene>
<evidence type="ECO:0000256" key="19">
    <source>
        <dbReference type="PROSITE-ProRule" id="PRU10141"/>
    </source>
</evidence>
<evidence type="ECO:0000256" key="17">
    <source>
        <dbReference type="ARBA" id="ARBA00048679"/>
    </source>
</evidence>
<keyword evidence="20" id="KW-0175">Coiled coil</keyword>
<dbReference type="SUPFAM" id="SSF51110">
    <property type="entry name" value="alpha-D-mannose-specific plant lectins"/>
    <property type="match status" value="1"/>
</dbReference>
<keyword evidence="25" id="KW-1185">Reference proteome</keyword>
<protein>
    <recommendedName>
        <fullName evidence="18">Receptor-like serine/threonine-protein kinase</fullName>
        <ecNumber evidence="18">2.7.11.1</ecNumber>
    </recommendedName>
</protein>
<sequence>MALSFCIRFEIKKQVVLIYYLWVWWITSICVKARNVSLMAGERLVSNSSLCSTQGRYCLSFGGTLNREYTHLVIVSNASFDRGAVIWLHARNQPVDTKSAVLSLNKSGVLKIEFQYSKEIIIYSSPQPIDNTVATMLDTGNFVLEQLHPNGTKSLLWQSFDYPFNALVPKMKLGVNRKTGHNWSLVSCLTFSLITLGEFSLEWEPKEGELNIKRLGKVYWKSGKLGNNGLFENVPANVQQNYQYVIISNKDEDSFSFEIKYEDRNYKMSPEWWLSYKGKLMGSEGELANADICYGYNSDRGCQKWDIPTCRKPGEVFQKKIGQPDLDNAVLQDSKSVDYNDCKARCWRNCGCNGFQEYYGNGTGCIFYSWNSTQNVDWESLNYFYLLEKPAKLPLGKRRWIWISAAIATALLIICSLILWIAIKKHKYGLKEKKVKRKENEMQELAASNELYSINDLEVDFKGHDIKVFSYASILEATMDFSPENKLGQGGYGTVYKGILATGQQVAVKRLSKTSGQGVIEFKNELVLICELQHTNLVQLLGCCIHQEERILIYEYMPNKSLDFYLFGEEYVMFLMTNASNLFSFLTKYFRHKCIHFGLLLMWNVHFNLQDSTKRKLLDWKKRFNIIEGISQAILYLHKYSRLKIIHRDLKASNILLDDNMSPKISDFGMARIFSQQESTVNTNRIVGTYGYMSPEYAMEGICSTKSDVYSFGVLLLEIICGRKNNSFYDVDRPLNLIGHAWELWNDGEYMQLMDPSLSDSFVPDEVKRCIHVGLLCVEHYANDRPTMSDVISMLTNKYEHVTLPKRPAFYVRRDFFQEETTSKVLDTDSYSTTVISSSEVERQEISLSSIKDC</sequence>
<keyword evidence="7" id="KW-0677">Repeat</keyword>
<keyword evidence="10 18" id="KW-0067">ATP-binding</keyword>
<dbReference type="PIRSF" id="PIRSF000641">
    <property type="entry name" value="SRK"/>
    <property type="match status" value="1"/>
</dbReference>
<evidence type="ECO:0000256" key="3">
    <source>
        <dbReference type="ARBA" id="ARBA00022527"/>
    </source>
</evidence>
<dbReference type="InterPro" id="IPR001245">
    <property type="entry name" value="Ser-Thr/Tyr_kinase_cat_dom"/>
</dbReference>
<dbReference type="EC" id="2.7.11.1" evidence="18"/>
<dbReference type="InterPro" id="IPR000719">
    <property type="entry name" value="Prot_kinase_dom"/>
</dbReference>
<dbReference type="PROSITE" id="PS50927">
    <property type="entry name" value="BULB_LECTIN"/>
    <property type="match status" value="1"/>
</dbReference>
<feature type="coiled-coil region" evidence="20">
    <location>
        <begin position="428"/>
        <end position="455"/>
    </location>
</feature>
<evidence type="ECO:0000256" key="1">
    <source>
        <dbReference type="ARBA" id="ARBA00004251"/>
    </source>
</evidence>
<evidence type="ECO:0000256" key="16">
    <source>
        <dbReference type="ARBA" id="ARBA00047899"/>
    </source>
</evidence>
<keyword evidence="5 21" id="KW-0812">Transmembrane</keyword>
<keyword evidence="13" id="KW-1015">Disulfide bond</keyword>
<evidence type="ECO:0000256" key="4">
    <source>
        <dbReference type="ARBA" id="ARBA00022679"/>
    </source>
</evidence>
<evidence type="ECO:0000256" key="21">
    <source>
        <dbReference type="SAM" id="Phobius"/>
    </source>
</evidence>
<comment type="catalytic activity">
    <reaction evidence="17 18">
        <text>L-seryl-[protein] + ATP = O-phospho-L-seryl-[protein] + ADP + H(+)</text>
        <dbReference type="Rhea" id="RHEA:17989"/>
        <dbReference type="Rhea" id="RHEA-COMP:9863"/>
        <dbReference type="Rhea" id="RHEA-COMP:11604"/>
        <dbReference type="ChEBI" id="CHEBI:15378"/>
        <dbReference type="ChEBI" id="CHEBI:29999"/>
        <dbReference type="ChEBI" id="CHEBI:30616"/>
        <dbReference type="ChEBI" id="CHEBI:83421"/>
        <dbReference type="ChEBI" id="CHEBI:456216"/>
        <dbReference type="EC" id="2.7.11.1"/>
    </reaction>
</comment>
<dbReference type="EMBL" id="JAMSHJ010000005">
    <property type="protein sequence ID" value="KAI5412529.1"/>
    <property type="molecule type" value="Genomic_DNA"/>
</dbReference>
<keyword evidence="12 21" id="KW-0472">Membrane</keyword>
<dbReference type="InterPro" id="IPR036426">
    <property type="entry name" value="Bulb-type_lectin_dom_sf"/>
</dbReference>
<dbReference type="FunFam" id="3.30.200.20:FF:000142">
    <property type="entry name" value="Cysteine-rich receptor-like protein kinase 10"/>
    <property type="match status" value="1"/>
</dbReference>
<keyword evidence="14" id="KW-0675">Receptor</keyword>
<dbReference type="InterPro" id="IPR011009">
    <property type="entry name" value="Kinase-like_dom_sf"/>
</dbReference>
<feature type="domain" description="Bulb-type lectin" evidence="23">
    <location>
        <begin position="35"/>
        <end position="157"/>
    </location>
</feature>
<evidence type="ECO:0000256" key="8">
    <source>
        <dbReference type="ARBA" id="ARBA00022741"/>
    </source>
</evidence>
<evidence type="ECO:0000256" key="9">
    <source>
        <dbReference type="ARBA" id="ARBA00022777"/>
    </source>
</evidence>
<keyword evidence="11 21" id="KW-1133">Transmembrane helix</keyword>
<reference evidence="24 25" key="1">
    <citation type="journal article" date="2022" name="Nat. Genet.">
        <title>Improved pea reference genome and pan-genome highlight genomic features and evolutionary characteristics.</title>
        <authorList>
            <person name="Yang T."/>
            <person name="Liu R."/>
            <person name="Luo Y."/>
            <person name="Hu S."/>
            <person name="Wang D."/>
            <person name="Wang C."/>
            <person name="Pandey M.K."/>
            <person name="Ge S."/>
            <person name="Xu Q."/>
            <person name="Li N."/>
            <person name="Li G."/>
            <person name="Huang Y."/>
            <person name="Saxena R.K."/>
            <person name="Ji Y."/>
            <person name="Li M."/>
            <person name="Yan X."/>
            <person name="He Y."/>
            <person name="Liu Y."/>
            <person name="Wang X."/>
            <person name="Xiang C."/>
            <person name="Varshney R.K."/>
            <person name="Ding H."/>
            <person name="Gao S."/>
            <person name="Zong X."/>
        </authorList>
    </citation>
    <scope>NUCLEOTIDE SEQUENCE [LARGE SCALE GENOMIC DNA]</scope>
    <source>
        <strain evidence="24 25">cv. Zhongwan 6</strain>
    </source>
</reference>
<keyword evidence="6" id="KW-0732">Signal</keyword>
<feature type="domain" description="Protein kinase" evidence="22">
    <location>
        <begin position="481"/>
        <end position="804"/>
    </location>
</feature>
<dbReference type="InterPro" id="IPR024171">
    <property type="entry name" value="SRK-like_kinase"/>
</dbReference>
<keyword evidence="15" id="KW-0325">Glycoprotein</keyword>
<dbReference type="PANTHER" id="PTHR27002">
    <property type="entry name" value="RECEPTOR-LIKE SERINE/THREONINE-PROTEIN KINASE SD1-8"/>
    <property type="match status" value="1"/>
</dbReference>
<dbReference type="FunFam" id="1.10.510.10:FF:000060">
    <property type="entry name" value="G-type lectin S-receptor-like serine/threonine-protein kinase"/>
    <property type="match status" value="1"/>
</dbReference>
<dbReference type="Gene3D" id="2.90.10.10">
    <property type="entry name" value="Bulb-type lectin domain"/>
    <property type="match status" value="1"/>
</dbReference>
<dbReference type="Proteomes" id="UP001058974">
    <property type="component" value="Chromosome 5"/>
</dbReference>
<evidence type="ECO:0000256" key="14">
    <source>
        <dbReference type="ARBA" id="ARBA00023170"/>
    </source>
</evidence>
<dbReference type="Gene3D" id="3.30.200.20">
    <property type="entry name" value="Phosphorylase Kinase, domain 1"/>
    <property type="match status" value="1"/>
</dbReference>
<proteinExistence type="inferred from homology"/>
<evidence type="ECO:0000256" key="12">
    <source>
        <dbReference type="ARBA" id="ARBA00023136"/>
    </source>
</evidence>
<dbReference type="Pfam" id="PF08276">
    <property type="entry name" value="PAN_2"/>
    <property type="match status" value="1"/>
</dbReference>
<dbReference type="Pfam" id="PF07714">
    <property type="entry name" value="PK_Tyr_Ser-Thr"/>
    <property type="match status" value="1"/>
</dbReference>
<evidence type="ECO:0000313" key="24">
    <source>
        <dbReference type="EMBL" id="KAI5412529.1"/>
    </source>
</evidence>
<dbReference type="SMART" id="SM00220">
    <property type="entry name" value="S_TKc"/>
    <property type="match status" value="1"/>
</dbReference>
<dbReference type="PROSITE" id="PS00107">
    <property type="entry name" value="PROTEIN_KINASE_ATP"/>
    <property type="match status" value="1"/>
</dbReference>
<dbReference type="InterPro" id="IPR008271">
    <property type="entry name" value="Ser/Thr_kinase_AS"/>
</dbReference>
<evidence type="ECO:0000256" key="18">
    <source>
        <dbReference type="PIRNR" id="PIRNR000641"/>
    </source>
</evidence>
<evidence type="ECO:0000256" key="20">
    <source>
        <dbReference type="SAM" id="Coils"/>
    </source>
</evidence>
<keyword evidence="2" id="KW-1003">Cell membrane</keyword>
<comment type="similarity">
    <text evidence="18">Belongs to the protein kinase superfamily. Ser/Thr protein kinase family.</text>
</comment>
<dbReference type="InterPro" id="IPR003609">
    <property type="entry name" value="Pan_app"/>
</dbReference>
<accession>A0A9D4X0J0</accession>
<dbReference type="GO" id="GO:0005524">
    <property type="term" value="F:ATP binding"/>
    <property type="evidence" value="ECO:0007669"/>
    <property type="project" value="UniProtKB-UniRule"/>
</dbReference>
<dbReference type="InterPro" id="IPR017441">
    <property type="entry name" value="Protein_kinase_ATP_BS"/>
</dbReference>
<evidence type="ECO:0000256" key="2">
    <source>
        <dbReference type="ARBA" id="ARBA00022475"/>
    </source>
</evidence>
<dbReference type="Gene3D" id="1.10.510.10">
    <property type="entry name" value="Transferase(Phosphotransferase) domain 1"/>
    <property type="match status" value="1"/>
</dbReference>
<keyword evidence="9 18" id="KW-0418">Kinase</keyword>
<dbReference type="PANTHER" id="PTHR27002:SF776">
    <property type="entry name" value="CYSTEINE-RICH RLK (RECEPTOR-LIKE KINASE) PROTEIN"/>
    <property type="match status" value="1"/>
</dbReference>
<comment type="caution">
    <text evidence="24">The sequence shown here is derived from an EMBL/GenBank/DDBJ whole genome shotgun (WGS) entry which is preliminary data.</text>
</comment>
<dbReference type="GO" id="GO:0005886">
    <property type="term" value="C:plasma membrane"/>
    <property type="evidence" value="ECO:0007669"/>
    <property type="project" value="UniProtKB-SubCell"/>
</dbReference>
<evidence type="ECO:0000256" key="7">
    <source>
        <dbReference type="ARBA" id="ARBA00022737"/>
    </source>
</evidence>
<dbReference type="Pfam" id="PF01453">
    <property type="entry name" value="B_lectin"/>
    <property type="match status" value="1"/>
</dbReference>
<evidence type="ECO:0000256" key="13">
    <source>
        <dbReference type="ARBA" id="ARBA00023157"/>
    </source>
</evidence>
<keyword evidence="8 18" id="KW-0547">Nucleotide-binding</keyword>
<comment type="subcellular location">
    <subcellularLocation>
        <location evidence="1">Cell membrane</location>
        <topology evidence="1">Single-pass type I membrane protein</topology>
    </subcellularLocation>
</comment>
<dbReference type="AlphaFoldDB" id="A0A9D4X0J0"/>
<feature type="binding site" evidence="19">
    <location>
        <position position="509"/>
    </location>
    <ligand>
        <name>ATP</name>
        <dbReference type="ChEBI" id="CHEBI:30616"/>
    </ligand>
</feature>
<keyword evidence="4 18" id="KW-0808">Transferase</keyword>
<keyword evidence="3 18" id="KW-0723">Serine/threonine-protein kinase</keyword>
<dbReference type="GO" id="GO:0004674">
    <property type="term" value="F:protein serine/threonine kinase activity"/>
    <property type="evidence" value="ECO:0007669"/>
    <property type="project" value="UniProtKB-KW"/>
</dbReference>
<evidence type="ECO:0000256" key="15">
    <source>
        <dbReference type="ARBA" id="ARBA00023180"/>
    </source>
</evidence>
<evidence type="ECO:0000256" key="11">
    <source>
        <dbReference type="ARBA" id="ARBA00022989"/>
    </source>
</evidence>
<evidence type="ECO:0000256" key="10">
    <source>
        <dbReference type="ARBA" id="ARBA00022840"/>
    </source>
</evidence>
<name>A0A9D4X0J0_PEA</name>
<dbReference type="Gramene" id="Psat05G0726400-T1">
    <property type="protein sequence ID" value="KAI5412529.1"/>
    <property type="gene ID" value="KIW84_057264"/>
</dbReference>
<dbReference type="SMART" id="SM00108">
    <property type="entry name" value="B_lectin"/>
    <property type="match status" value="1"/>
</dbReference>
<evidence type="ECO:0000259" key="23">
    <source>
        <dbReference type="PROSITE" id="PS50927"/>
    </source>
</evidence>